<dbReference type="Proteomes" id="UP001153334">
    <property type="component" value="Unassembled WGS sequence"/>
</dbReference>
<evidence type="ECO:0000313" key="2">
    <source>
        <dbReference type="Proteomes" id="UP001153334"/>
    </source>
</evidence>
<keyword evidence="2" id="KW-1185">Reference proteome</keyword>
<protein>
    <submittedName>
        <fullName evidence="1">Uncharacterized protein</fullName>
    </submittedName>
</protein>
<gene>
    <name evidence="1" type="ORF">ONZ43_g3382</name>
</gene>
<proteinExistence type="predicted"/>
<evidence type="ECO:0000313" key="1">
    <source>
        <dbReference type="EMBL" id="KAJ8119731.1"/>
    </source>
</evidence>
<sequence length="223" mass="25587">MAVPSPAKPKTRPAVARSVKEKAQDELVMQTNSSSIVSKRSVERIYYPDEPHYFRYFVNRFQRRAPLINRGYHLRLHVIDLAVRRFLERPSNNKTRVVVNLGCGRYPEACDGAKFIDIDFPGLMSKKRAIVLSTPQLSSVFEPFDPNTSEHVFLKSETYFQIGCDLRNTADIERALTICLGQSDCTFMFVAEVSITYMEVRPLLPFAFCYVMQTLSTRQLFPS</sequence>
<accession>A0ACC2IX84</accession>
<comment type="caution">
    <text evidence="1">The sequence shown here is derived from an EMBL/GenBank/DDBJ whole genome shotgun (WGS) entry which is preliminary data.</text>
</comment>
<organism evidence="1 2">
    <name type="scientific">Nemania bipapillata</name>
    <dbReference type="NCBI Taxonomy" id="110536"/>
    <lineage>
        <taxon>Eukaryota</taxon>
        <taxon>Fungi</taxon>
        <taxon>Dikarya</taxon>
        <taxon>Ascomycota</taxon>
        <taxon>Pezizomycotina</taxon>
        <taxon>Sordariomycetes</taxon>
        <taxon>Xylariomycetidae</taxon>
        <taxon>Xylariales</taxon>
        <taxon>Xylariaceae</taxon>
        <taxon>Nemania</taxon>
    </lineage>
</organism>
<dbReference type="EMBL" id="JAPESX010000779">
    <property type="protein sequence ID" value="KAJ8119731.1"/>
    <property type="molecule type" value="Genomic_DNA"/>
</dbReference>
<name>A0ACC2IX84_9PEZI</name>
<reference evidence="1" key="1">
    <citation type="submission" date="2022-11" db="EMBL/GenBank/DDBJ databases">
        <title>Genome Sequence of Nemania bipapillata.</title>
        <authorList>
            <person name="Buettner E."/>
        </authorList>
    </citation>
    <scope>NUCLEOTIDE SEQUENCE</scope>
    <source>
        <strain evidence="1">CP14</strain>
    </source>
</reference>